<dbReference type="CDD" id="cd05656">
    <property type="entry name" value="M42_Frv"/>
    <property type="match status" value="1"/>
</dbReference>
<evidence type="ECO:0000313" key="7">
    <source>
        <dbReference type="EMBL" id="UTY39137.1"/>
    </source>
</evidence>
<sequence length="352" mass="39047">MVDKDMLKQLSLVDGISGHEKYVTRLMKSYLEDIVDQFEYDGLGSLVAIQKGSSPFKVLLTAHVDEIGFLVKDIDEQGYIKVQAVGGWNPQNLPATLMNVETREGERIQGVMNVLSKSSKDQPLKISDLYLDVGALSKQDVLDMGIRKGNPITPVSHFIEMNQGKCLLSKAWDDRIGVAVIIEVMQRLQHEKIYPTLYGAGTVQEEVGLRGAKTVAQMVQPDLAIAIDVTFSYDLPGGEQNDVKLGNGVALCVMDGSVIGHSGLLKQLEKICQAHHIRYQLDMDLAGGTDSGELSKVNAGVMNLTVSIPTRYMHSHYTMVHLDDFEATVDMLVHFLKTFDESMYQQMLEDKR</sequence>
<gene>
    <name evidence="7" type="ORF">NMU03_16460</name>
</gene>
<dbReference type="InterPro" id="IPR008007">
    <property type="entry name" value="Peptidase_M42"/>
</dbReference>
<dbReference type="Gene3D" id="3.40.630.10">
    <property type="entry name" value="Zn peptidases"/>
    <property type="match status" value="1"/>
</dbReference>
<evidence type="ECO:0000313" key="8">
    <source>
        <dbReference type="Proteomes" id="UP001060112"/>
    </source>
</evidence>
<evidence type="ECO:0000256" key="2">
    <source>
        <dbReference type="ARBA" id="ARBA00022438"/>
    </source>
</evidence>
<proteinExistence type="inferred from homology"/>
<dbReference type="SUPFAM" id="SSF101821">
    <property type="entry name" value="Aminopeptidase/glucanase lid domain"/>
    <property type="match status" value="1"/>
</dbReference>
<accession>A0ABY5I5B0</accession>
<evidence type="ECO:0000256" key="6">
    <source>
        <dbReference type="PIRNR" id="PIRNR001123"/>
    </source>
</evidence>
<dbReference type="Proteomes" id="UP001060112">
    <property type="component" value="Chromosome"/>
</dbReference>
<keyword evidence="2" id="KW-0031">Aminopeptidase</keyword>
<evidence type="ECO:0000256" key="5">
    <source>
        <dbReference type="ARBA" id="ARBA00022801"/>
    </source>
</evidence>
<evidence type="ECO:0000256" key="3">
    <source>
        <dbReference type="ARBA" id="ARBA00022670"/>
    </source>
</evidence>
<keyword evidence="3" id="KW-0645">Protease</keyword>
<dbReference type="SUPFAM" id="SSF53187">
    <property type="entry name" value="Zn-dependent exopeptidases"/>
    <property type="match status" value="1"/>
</dbReference>
<protein>
    <submittedName>
        <fullName evidence="7">M42 family metallopeptidase</fullName>
    </submittedName>
</protein>
<keyword evidence="4" id="KW-0479">Metal-binding</keyword>
<evidence type="ECO:0000256" key="4">
    <source>
        <dbReference type="ARBA" id="ARBA00022723"/>
    </source>
</evidence>
<dbReference type="InterPro" id="IPR023367">
    <property type="entry name" value="Peptidase_M42_dom2"/>
</dbReference>
<dbReference type="Pfam" id="PF05343">
    <property type="entry name" value="Peptidase_M42"/>
    <property type="match status" value="1"/>
</dbReference>
<dbReference type="InterPro" id="IPR051464">
    <property type="entry name" value="Peptidase_M42_aminopept"/>
</dbReference>
<dbReference type="EMBL" id="CP101620">
    <property type="protein sequence ID" value="UTY39137.1"/>
    <property type="molecule type" value="Genomic_DNA"/>
</dbReference>
<dbReference type="PANTHER" id="PTHR32481:SF0">
    <property type="entry name" value="AMINOPEPTIDASE YPDE-RELATED"/>
    <property type="match status" value="1"/>
</dbReference>
<keyword evidence="8" id="KW-1185">Reference proteome</keyword>
<reference evidence="7" key="1">
    <citation type="submission" date="2022-07" db="EMBL/GenBank/DDBJ databases">
        <title>Faecal culturing of patients with breast cancer.</title>
        <authorList>
            <person name="Teng N.M.Y."/>
            <person name="Kiu R."/>
            <person name="Evans R."/>
            <person name="Baker D.J."/>
            <person name="Zenner C."/>
            <person name="Robinson S.D."/>
            <person name="Hall L.J."/>
        </authorList>
    </citation>
    <scope>NUCLEOTIDE SEQUENCE</scope>
    <source>
        <strain evidence="7">LH1062</strain>
    </source>
</reference>
<dbReference type="PIRSF" id="PIRSF001123">
    <property type="entry name" value="PepA_GA"/>
    <property type="match status" value="1"/>
</dbReference>
<keyword evidence="5" id="KW-0378">Hydrolase</keyword>
<evidence type="ECO:0000256" key="1">
    <source>
        <dbReference type="ARBA" id="ARBA00006272"/>
    </source>
</evidence>
<dbReference type="Gene3D" id="2.40.30.40">
    <property type="entry name" value="Peptidase M42, domain 2"/>
    <property type="match status" value="1"/>
</dbReference>
<organism evidence="7 8">
    <name type="scientific">Allocoprobacillus halotolerans</name>
    <dbReference type="NCBI Taxonomy" id="2944914"/>
    <lineage>
        <taxon>Bacteria</taxon>
        <taxon>Bacillati</taxon>
        <taxon>Bacillota</taxon>
        <taxon>Erysipelotrichia</taxon>
        <taxon>Erysipelotrichales</taxon>
        <taxon>Erysipelotrichaceae</taxon>
        <taxon>Allocoprobacillus</taxon>
    </lineage>
</organism>
<dbReference type="PANTHER" id="PTHR32481">
    <property type="entry name" value="AMINOPEPTIDASE"/>
    <property type="match status" value="1"/>
</dbReference>
<comment type="similarity">
    <text evidence="1 6">Belongs to the peptidase M42 family.</text>
</comment>
<dbReference type="RefSeq" id="WP_290140036.1">
    <property type="nucleotide sequence ID" value="NZ_CP101620.1"/>
</dbReference>
<name>A0ABY5I5B0_9FIRM</name>